<dbReference type="InterPro" id="IPR051045">
    <property type="entry name" value="TonB-dependent_transducer"/>
</dbReference>
<proteinExistence type="predicted"/>
<dbReference type="InterPro" id="IPR037682">
    <property type="entry name" value="TonB_C"/>
</dbReference>
<organism evidence="3 4">
    <name type="scientific">Prosthecochloris ethylica</name>
    <dbReference type="NCBI Taxonomy" id="2743976"/>
    <lineage>
        <taxon>Bacteria</taxon>
        <taxon>Pseudomonadati</taxon>
        <taxon>Chlorobiota</taxon>
        <taxon>Chlorobiia</taxon>
        <taxon>Chlorobiales</taxon>
        <taxon>Chlorobiaceae</taxon>
        <taxon>Prosthecochloris</taxon>
    </lineage>
</organism>
<evidence type="ECO:0000313" key="3">
    <source>
        <dbReference type="EMBL" id="MBF0636699.1"/>
    </source>
</evidence>
<gene>
    <name evidence="3" type="ORF">INT08_05845</name>
</gene>
<feature type="compositionally biased region" description="Basic and acidic residues" evidence="1">
    <location>
        <begin position="123"/>
        <end position="138"/>
    </location>
</feature>
<keyword evidence="4" id="KW-1185">Reference proteome</keyword>
<name>A0ABR9XRU1_9CHLB</name>
<dbReference type="PROSITE" id="PS52015">
    <property type="entry name" value="TONB_CTD"/>
    <property type="match status" value="1"/>
</dbReference>
<dbReference type="RefSeq" id="WP_175187398.1">
    <property type="nucleotide sequence ID" value="NZ_JABVZQ010000008.1"/>
</dbReference>
<sequence length="290" mass="31210">MTMKKGDAAVEQRRLVTALVIALVLHAGVLGGLVYVQGLQPPEPEILTVSLVSLPGEGAQRPVESGAEGEPSVPDEPEVVDLSRPEPEPEPEAEKQQEPVEEPVPVTSPEPEPEPEEPSPAVEQHKQVPAESPEPERSVDTALNELQERVSRQKPTDLERALSRLQQKVKAGPPSGLYDRSSGPGRGGSGAVLSPYEQYLSQVVAIITQSWSFSGELLPRGQDIEAYVAITVIPDGDIADVTFDRRSSSMYFDETVRKALELASPLPPVPAEVATSSLRLGLIFTPRGIE</sequence>
<comment type="caution">
    <text evidence="3">The sequence shown here is derived from an EMBL/GenBank/DDBJ whole genome shotgun (WGS) entry which is preliminary data.</text>
</comment>
<dbReference type="Pfam" id="PF13103">
    <property type="entry name" value="TonB_2"/>
    <property type="match status" value="1"/>
</dbReference>
<accession>A0ABR9XRU1</accession>
<dbReference type="PANTHER" id="PTHR33446:SF2">
    <property type="entry name" value="PROTEIN TONB"/>
    <property type="match status" value="1"/>
</dbReference>
<evidence type="ECO:0000259" key="2">
    <source>
        <dbReference type="PROSITE" id="PS52015"/>
    </source>
</evidence>
<dbReference type="Proteomes" id="UP000619838">
    <property type="component" value="Unassembled WGS sequence"/>
</dbReference>
<dbReference type="Gene3D" id="3.30.1150.10">
    <property type="match status" value="1"/>
</dbReference>
<dbReference type="PANTHER" id="PTHR33446">
    <property type="entry name" value="PROTEIN TONB-RELATED"/>
    <property type="match status" value="1"/>
</dbReference>
<evidence type="ECO:0000313" key="4">
    <source>
        <dbReference type="Proteomes" id="UP000619838"/>
    </source>
</evidence>
<reference evidence="3 4" key="1">
    <citation type="journal article" date="2020" name="Microorganisms">
        <title>Simultaneous Genome Sequencing of Prosthecochloris ethylica and Desulfuromonas acetoxidans within a Syntrophic Mixture Reveals Unique Pili and Protein Interactions.</title>
        <authorList>
            <person name="Kyndt J.A."/>
            <person name="Van Beeumen J.J."/>
            <person name="Meyer T.E."/>
        </authorList>
    </citation>
    <scope>NUCLEOTIDE SEQUENCE [LARGE SCALE GENOMIC DNA]</scope>
    <source>
        <strain evidence="3 4">N3</strain>
    </source>
</reference>
<dbReference type="EMBL" id="JADGII010000007">
    <property type="protein sequence ID" value="MBF0636699.1"/>
    <property type="molecule type" value="Genomic_DNA"/>
</dbReference>
<evidence type="ECO:0000256" key="1">
    <source>
        <dbReference type="SAM" id="MobiDB-lite"/>
    </source>
</evidence>
<feature type="region of interest" description="Disordered" evidence="1">
    <location>
        <begin position="57"/>
        <end position="138"/>
    </location>
</feature>
<feature type="domain" description="TonB C-terminal" evidence="2">
    <location>
        <begin position="198"/>
        <end position="290"/>
    </location>
</feature>
<dbReference type="SUPFAM" id="SSF74653">
    <property type="entry name" value="TolA/TonB C-terminal domain"/>
    <property type="match status" value="1"/>
</dbReference>
<feature type="region of interest" description="Disordered" evidence="1">
    <location>
        <begin position="165"/>
        <end position="190"/>
    </location>
</feature>
<feature type="compositionally biased region" description="Basic and acidic residues" evidence="1">
    <location>
        <begin position="81"/>
        <end position="98"/>
    </location>
</feature>
<protein>
    <submittedName>
        <fullName evidence="3">TonB C-terminal domain-containing protein</fullName>
    </submittedName>
</protein>